<sequence length="29" mass="3437">MTVFLQLLGQEERRYDIKPAMEVWKGKAV</sequence>
<dbReference type="EMBL" id="FMAR01000001">
    <property type="protein sequence ID" value="SCB85160.1"/>
    <property type="molecule type" value="Genomic_DNA"/>
</dbReference>
<reference evidence="1 2" key="1">
    <citation type="submission" date="2016-08" db="EMBL/GenBank/DDBJ databases">
        <authorList>
            <person name="Seilhamer J.J."/>
        </authorList>
    </citation>
    <scope>NUCLEOTIDE SEQUENCE [LARGE SCALE GENOMIC DNA]</scope>
    <source>
        <strain evidence="1 2">A37T2</strain>
    </source>
</reference>
<proteinExistence type="predicted"/>
<accession>A0A1C3ZSF7</accession>
<keyword evidence="2" id="KW-1185">Reference proteome</keyword>
<dbReference type="AlphaFoldDB" id="A0A1C3ZSF7"/>
<organism evidence="1 2">
    <name type="scientific">Chitinophaga costaii</name>
    <dbReference type="NCBI Taxonomy" id="1335309"/>
    <lineage>
        <taxon>Bacteria</taxon>
        <taxon>Pseudomonadati</taxon>
        <taxon>Bacteroidota</taxon>
        <taxon>Chitinophagia</taxon>
        <taxon>Chitinophagales</taxon>
        <taxon>Chitinophagaceae</taxon>
        <taxon>Chitinophaga</taxon>
    </lineage>
</organism>
<evidence type="ECO:0000313" key="2">
    <source>
        <dbReference type="Proteomes" id="UP000242818"/>
    </source>
</evidence>
<dbReference type="Proteomes" id="UP000242818">
    <property type="component" value="Unassembled WGS sequence"/>
</dbReference>
<protein>
    <submittedName>
        <fullName evidence="1">Uncharacterized protein</fullName>
    </submittedName>
</protein>
<name>A0A1C3ZSF7_9BACT</name>
<gene>
    <name evidence="1" type="ORF">GA0116948_101526</name>
</gene>
<evidence type="ECO:0000313" key="1">
    <source>
        <dbReference type="EMBL" id="SCB85160.1"/>
    </source>
</evidence>